<dbReference type="EMBL" id="KZ303854">
    <property type="protein sequence ID" value="PHZ10603.1"/>
    <property type="molecule type" value="Genomic_DNA"/>
</dbReference>
<feature type="signal peptide" evidence="2">
    <location>
        <begin position="1"/>
        <end position="16"/>
    </location>
</feature>
<proteinExistence type="predicted"/>
<reference evidence="3 4" key="1">
    <citation type="journal article" date="2016" name="Proc. Natl. Acad. Sci. U.S.A.">
        <title>Lipid metabolic changes in an early divergent fungus govern the establishment of a mutualistic symbiosis with endobacteria.</title>
        <authorList>
            <person name="Lastovetsky O.A."/>
            <person name="Gaspar M.L."/>
            <person name="Mondo S.J."/>
            <person name="LaButti K.M."/>
            <person name="Sandor L."/>
            <person name="Grigoriev I.V."/>
            <person name="Henry S.A."/>
            <person name="Pawlowska T.E."/>
        </authorList>
    </citation>
    <scope>NUCLEOTIDE SEQUENCE [LARGE SCALE GENOMIC DNA]</scope>
    <source>
        <strain evidence="3 4">ATCC 52813</strain>
    </source>
</reference>
<dbReference type="Proteomes" id="UP000242254">
    <property type="component" value="Unassembled WGS sequence"/>
</dbReference>
<dbReference type="RefSeq" id="XP_023464311.1">
    <property type="nucleotide sequence ID" value="XM_023609173.1"/>
</dbReference>
<dbReference type="SUPFAM" id="SSF53955">
    <property type="entry name" value="Lysozyme-like"/>
    <property type="match status" value="1"/>
</dbReference>
<feature type="region of interest" description="Disordered" evidence="1">
    <location>
        <begin position="339"/>
        <end position="364"/>
    </location>
</feature>
<dbReference type="AlphaFoldDB" id="A0A2G4SPB8"/>
<accession>A0A2G4SPB8</accession>
<feature type="compositionally biased region" description="Basic residues" evidence="1">
    <location>
        <begin position="339"/>
        <end position="348"/>
    </location>
</feature>
<dbReference type="InterPro" id="IPR023346">
    <property type="entry name" value="Lysozyme-like_dom_sf"/>
</dbReference>
<keyword evidence="4" id="KW-1185">Reference proteome</keyword>
<dbReference type="GO" id="GO:0016977">
    <property type="term" value="F:chitosanase activity"/>
    <property type="evidence" value="ECO:0007669"/>
    <property type="project" value="InterPro"/>
</dbReference>
<dbReference type="Gene3D" id="1.20.141.10">
    <property type="entry name" value="Chitosanase, subunit A, domain 1"/>
    <property type="match status" value="1"/>
</dbReference>
<dbReference type="InterPro" id="IPR000400">
    <property type="entry name" value="Glyco_hydro_46"/>
</dbReference>
<dbReference type="GeneID" id="35440163"/>
<sequence length="364" mass="40900">MLRSLFLLLLLPFAIAENEYCSGNLFKPTEANCAKFEFSKLKDDGQCTDSSKATNGIFHGIKLKNCTTFYDISDLPSQSMDPEAVKMAELITNVFENGNTVMGYAVKIIFILGSSPAAERLGDCRGYTCGYIGFTTGTNDAYAVIKEYIKRQPKASIGRYLPALQNLTKYDFGDPKRDDTSHLKGLAKEWKKTTCHDPVFIQTQLDVGHSMYLQPALKYAASVGIHSNLGKAIFYDTIVQHGWQYVEKYINLPRILELTGPKGKDESEASYMTRFLTTRRQLACCYPGKVWNDSADRMQDLQSIVDDWSQHENLTQPVTLKIYGAKVTGKEDITMDTKRCKKQKKKPHNPPQSIPLPIPDKCPS</sequence>
<organism evidence="3 4">
    <name type="scientific">Rhizopus microsporus ATCC 52813</name>
    <dbReference type="NCBI Taxonomy" id="1340429"/>
    <lineage>
        <taxon>Eukaryota</taxon>
        <taxon>Fungi</taxon>
        <taxon>Fungi incertae sedis</taxon>
        <taxon>Mucoromycota</taxon>
        <taxon>Mucoromycotina</taxon>
        <taxon>Mucoromycetes</taxon>
        <taxon>Mucorales</taxon>
        <taxon>Mucorineae</taxon>
        <taxon>Rhizopodaceae</taxon>
        <taxon>Rhizopus</taxon>
    </lineage>
</organism>
<keyword evidence="2" id="KW-0732">Signal</keyword>
<feature type="chain" id="PRO_5013902098" evidence="2">
    <location>
        <begin position="17"/>
        <end position="364"/>
    </location>
</feature>
<evidence type="ECO:0000256" key="1">
    <source>
        <dbReference type="SAM" id="MobiDB-lite"/>
    </source>
</evidence>
<dbReference type="Gene3D" id="3.30.386.10">
    <property type="entry name" value="Chitosanase, subunit A, domain 2"/>
    <property type="match status" value="1"/>
</dbReference>
<evidence type="ECO:0000313" key="4">
    <source>
        <dbReference type="Proteomes" id="UP000242254"/>
    </source>
</evidence>
<dbReference type="GO" id="GO:0005576">
    <property type="term" value="C:extracellular region"/>
    <property type="evidence" value="ECO:0007669"/>
    <property type="project" value="InterPro"/>
</dbReference>
<dbReference type="Pfam" id="PF01374">
    <property type="entry name" value="Glyco_hydro_46"/>
    <property type="match status" value="1"/>
</dbReference>
<dbReference type="InterPro" id="IPR023099">
    <property type="entry name" value="Glyco_hydro_46_N"/>
</dbReference>
<name>A0A2G4SPB8_RHIZD</name>
<evidence type="ECO:0000256" key="2">
    <source>
        <dbReference type="SAM" id="SignalP"/>
    </source>
</evidence>
<protein>
    <submittedName>
        <fullName evidence="3">Lysozyme-like protein</fullName>
    </submittedName>
</protein>
<dbReference type="CDD" id="cd00978">
    <property type="entry name" value="chitosanase_GH46"/>
    <property type="match status" value="1"/>
</dbReference>
<dbReference type="GO" id="GO:0005975">
    <property type="term" value="P:carbohydrate metabolic process"/>
    <property type="evidence" value="ECO:0007669"/>
    <property type="project" value="InterPro"/>
</dbReference>
<gene>
    <name evidence="3" type="ORF">RHIMIDRAFT_239426</name>
</gene>
<evidence type="ECO:0000313" key="3">
    <source>
        <dbReference type="EMBL" id="PHZ10603.1"/>
    </source>
</evidence>
<feature type="compositionally biased region" description="Pro residues" evidence="1">
    <location>
        <begin position="349"/>
        <end position="364"/>
    </location>
</feature>